<evidence type="ECO:0008006" key="4">
    <source>
        <dbReference type="Google" id="ProtNLM"/>
    </source>
</evidence>
<dbReference type="OrthoDB" id="430476at2759"/>
<comment type="caution">
    <text evidence="2">The sequence shown here is derived from an EMBL/GenBank/DDBJ whole genome shotgun (WGS) entry which is preliminary data.</text>
</comment>
<keyword evidence="1" id="KW-0732">Signal</keyword>
<dbReference type="PANTHER" id="PTHR11439">
    <property type="entry name" value="GAG-POL-RELATED RETROTRANSPOSON"/>
    <property type="match status" value="1"/>
</dbReference>
<dbReference type="PANTHER" id="PTHR11439:SF470">
    <property type="entry name" value="CYSTEINE-RICH RLK (RECEPTOR-LIKE PROTEIN KINASE) 8"/>
    <property type="match status" value="1"/>
</dbReference>
<evidence type="ECO:0000313" key="3">
    <source>
        <dbReference type="Proteomes" id="UP001165190"/>
    </source>
</evidence>
<feature type="chain" id="PRO_5040925429" description="Copia protein" evidence="1">
    <location>
        <begin position="18"/>
        <end position="107"/>
    </location>
</feature>
<dbReference type="AlphaFoldDB" id="A0A9W7J908"/>
<name>A0A9W7J908_HIBTR</name>
<accession>A0A9W7J908</accession>
<reference evidence="2" key="1">
    <citation type="submission" date="2023-05" db="EMBL/GenBank/DDBJ databases">
        <title>Genome and transcriptome analyses reveal genes involved in the formation of fine ridges on petal epidermal cells in Hibiscus trionum.</title>
        <authorList>
            <person name="Koshimizu S."/>
            <person name="Masuda S."/>
            <person name="Ishii T."/>
            <person name="Shirasu K."/>
            <person name="Hoshino A."/>
            <person name="Arita M."/>
        </authorList>
    </citation>
    <scope>NUCLEOTIDE SEQUENCE</scope>
    <source>
        <strain evidence="2">Hamamatsu line</strain>
    </source>
</reference>
<gene>
    <name evidence="2" type="ORF">HRI_004554400</name>
</gene>
<evidence type="ECO:0000313" key="2">
    <source>
        <dbReference type="EMBL" id="GMJ08852.1"/>
    </source>
</evidence>
<dbReference type="CDD" id="cd09272">
    <property type="entry name" value="RNase_HI_RT_Ty1"/>
    <property type="match status" value="1"/>
</dbReference>
<dbReference type="Proteomes" id="UP001165190">
    <property type="component" value="Unassembled WGS sequence"/>
</dbReference>
<organism evidence="2 3">
    <name type="scientific">Hibiscus trionum</name>
    <name type="common">Flower of an hour</name>
    <dbReference type="NCBI Taxonomy" id="183268"/>
    <lineage>
        <taxon>Eukaryota</taxon>
        <taxon>Viridiplantae</taxon>
        <taxon>Streptophyta</taxon>
        <taxon>Embryophyta</taxon>
        <taxon>Tracheophyta</taxon>
        <taxon>Spermatophyta</taxon>
        <taxon>Magnoliopsida</taxon>
        <taxon>eudicotyledons</taxon>
        <taxon>Gunneridae</taxon>
        <taxon>Pentapetalae</taxon>
        <taxon>rosids</taxon>
        <taxon>malvids</taxon>
        <taxon>Malvales</taxon>
        <taxon>Malvaceae</taxon>
        <taxon>Malvoideae</taxon>
        <taxon>Hibiscus</taxon>
    </lineage>
</organism>
<evidence type="ECO:0000256" key="1">
    <source>
        <dbReference type="SAM" id="SignalP"/>
    </source>
</evidence>
<dbReference type="EMBL" id="BSYR01000052">
    <property type="protein sequence ID" value="GMJ08852.1"/>
    <property type="molecule type" value="Genomic_DNA"/>
</dbReference>
<proteinExistence type="predicted"/>
<feature type="signal peptide" evidence="1">
    <location>
        <begin position="1"/>
        <end position="17"/>
    </location>
</feature>
<keyword evidence="3" id="KW-1185">Reference proteome</keyword>
<sequence>MASATCELVWLASLLQSFQISIHFTSLFCDNQSAIYLAQNQVFHERTKHIEVDCHFIRDKVKEGFFKLFHVRSHNQIADIFTKALHKPTFVSLVNKMRLLNIHCNPS</sequence>
<protein>
    <recommendedName>
        <fullName evidence="4">Copia protein</fullName>
    </recommendedName>
</protein>